<evidence type="ECO:0000256" key="5">
    <source>
        <dbReference type="ARBA" id="ARBA00023004"/>
    </source>
</evidence>
<dbReference type="EMBL" id="KL198060">
    <property type="protein sequence ID" value="KDQ11181.1"/>
    <property type="molecule type" value="Genomic_DNA"/>
</dbReference>
<proteinExistence type="predicted"/>
<dbReference type="Pfam" id="PF03098">
    <property type="entry name" value="An_peroxidase"/>
    <property type="match status" value="1"/>
</dbReference>
<dbReference type="GO" id="GO:0051213">
    <property type="term" value="F:dioxygenase activity"/>
    <property type="evidence" value="ECO:0007669"/>
    <property type="project" value="UniProtKB-KW"/>
</dbReference>
<evidence type="ECO:0000256" key="3">
    <source>
        <dbReference type="ARBA" id="ARBA00022964"/>
    </source>
</evidence>
<name>A0A067MHX5_BOTB1</name>
<dbReference type="PROSITE" id="PS50292">
    <property type="entry name" value="PEROXIDASE_3"/>
    <property type="match status" value="1"/>
</dbReference>
<gene>
    <name evidence="6" type="ORF">BOTBODRAFT_114735</name>
</gene>
<accession>A0A067MHX5</accession>
<dbReference type="GO" id="GO:0006631">
    <property type="term" value="P:fatty acid metabolic process"/>
    <property type="evidence" value="ECO:0007669"/>
    <property type="project" value="UniProtKB-ARBA"/>
</dbReference>
<dbReference type="PANTHER" id="PTHR11903">
    <property type="entry name" value="PROSTAGLANDIN G/H SYNTHASE"/>
    <property type="match status" value="1"/>
</dbReference>
<keyword evidence="2" id="KW-0479">Metal-binding</keyword>
<dbReference type="GO" id="GO:0020037">
    <property type="term" value="F:heme binding"/>
    <property type="evidence" value="ECO:0007669"/>
    <property type="project" value="InterPro"/>
</dbReference>
<dbReference type="STRING" id="930990.A0A067MHX5"/>
<dbReference type="HOGENOM" id="CLU_002329_0_0_1"/>
<dbReference type="Gene3D" id="1.10.640.10">
    <property type="entry name" value="Haem peroxidase domain superfamily, animal type"/>
    <property type="match status" value="1"/>
</dbReference>
<dbReference type="GO" id="GO:0004601">
    <property type="term" value="F:peroxidase activity"/>
    <property type="evidence" value="ECO:0007669"/>
    <property type="project" value="InterPro"/>
</dbReference>
<evidence type="ECO:0000256" key="4">
    <source>
        <dbReference type="ARBA" id="ARBA00023002"/>
    </source>
</evidence>
<dbReference type="InterPro" id="IPR050783">
    <property type="entry name" value="Oxylipin_biosynth_metab"/>
</dbReference>
<dbReference type="GO" id="GO:0005506">
    <property type="term" value="F:iron ion binding"/>
    <property type="evidence" value="ECO:0007669"/>
    <property type="project" value="InterPro"/>
</dbReference>
<dbReference type="InParanoid" id="A0A067MHX5"/>
<dbReference type="SUPFAM" id="SSF48113">
    <property type="entry name" value="Heme-dependent peroxidases"/>
    <property type="match status" value="1"/>
</dbReference>
<dbReference type="GO" id="GO:0006979">
    <property type="term" value="P:response to oxidative stress"/>
    <property type="evidence" value="ECO:0007669"/>
    <property type="project" value="InterPro"/>
</dbReference>
<reference evidence="7" key="1">
    <citation type="journal article" date="2014" name="Proc. Natl. Acad. Sci. U.S.A.">
        <title>Extensive sampling of basidiomycete genomes demonstrates inadequacy of the white-rot/brown-rot paradigm for wood decay fungi.</title>
        <authorList>
            <person name="Riley R."/>
            <person name="Salamov A.A."/>
            <person name="Brown D.W."/>
            <person name="Nagy L.G."/>
            <person name="Floudas D."/>
            <person name="Held B.W."/>
            <person name="Levasseur A."/>
            <person name="Lombard V."/>
            <person name="Morin E."/>
            <person name="Otillar R."/>
            <person name="Lindquist E.A."/>
            <person name="Sun H."/>
            <person name="LaButti K.M."/>
            <person name="Schmutz J."/>
            <person name="Jabbour D."/>
            <person name="Luo H."/>
            <person name="Baker S.E."/>
            <person name="Pisabarro A.G."/>
            <person name="Walton J.D."/>
            <person name="Blanchette R.A."/>
            <person name="Henrissat B."/>
            <person name="Martin F."/>
            <person name="Cullen D."/>
            <person name="Hibbett D.S."/>
            <person name="Grigoriev I.V."/>
        </authorList>
    </citation>
    <scope>NUCLEOTIDE SEQUENCE [LARGE SCALE GENOMIC DNA]</scope>
    <source>
        <strain evidence="7">FD-172 SS1</strain>
    </source>
</reference>
<keyword evidence="3" id="KW-0223">Dioxygenase</keyword>
<keyword evidence="7" id="KW-1185">Reference proteome</keyword>
<dbReference type="AlphaFoldDB" id="A0A067MHX5"/>
<dbReference type="GO" id="GO:0004497">
    <property type="term" value="F:monooxygenase activity"/>
    <property type="evidence" value="ECO:0007669"/>
    <property type="project" value="InterPro"/>
</dbReference>
<evidence type="ECO:0000313" key="6">
    <source>
        <dbReference type="EMBL" id="KDQ11181.1"/>
    </source>
</evidence>
<dbReference type="CDD" id="cd09817">
    <property type="entry name" value="linoleate_diol_synthase_like"/>
    <property type="match status" value="1"/>
</dbReference>
<keyword evidence="4" id="KW-0560">Oxidoreductase</keyword>
<evidence type="ECO:0000313" key="7">
    <source>
        <dbReference type="Proteomes" id="UP000027195"/>
    </source>
</evidence>
<dbReference type="GO" id="GO:0016705">
    <property type="term" value="F:oxidoreductase activity, acting on paired donors, with incorporation or reduction of molecular oxygen"/>
    <property type="evidence" value="ECO:0007669"/>
    <property type="project" value="InterPro"/>
</dbReference>
<evidence type="ECO:0000256" key="2">
    <source>
        <dbReference type="ARBA" id="ARBA00022723"/>
    </source>
</evidence>
<dbReference type="InterPro" id="IPR034812">
    <property type="entry name" value="Ppo-like_N"/>
</dbReference>
<keyword evidence="1" id="KW-0349">Heme</keyword>
<dbReference type="PRINTS" id="PR00457">
    <property type="entry name" value="ANPEROXIDASE"/>
</dbReference>
<dbReference type="Proteomes" id="UP000027195">
    <property type="component" value="Unassembled WGS sequence"/>
</dbReference>
<dbReference type="InterPro" id="IPR010255">
    <property type="entry name" value="Haem_peroxidase_sf"/>
</dbReference>
<dbReference type="OrthoDB" id="823504at2759"/>
<dbReference type="InterPro" id="IPR036396">
    <property type="entry name" value="Cyt_P450_sf"/>
</dbReference>
<dbReference type="SUPFAM" id="SSF48264">
    <property type="entry name" value="Cytochrome P450"/>
    <property type="match status" value="1"/>
</dbReference>
<dbReference type="InterPro" id="IPR037120">
    <property type="entry name" value="Haem_peroxidase_sf_animal"/>
</dbReference>
<dbReference type="Gene3D" id="1.10.630.10">
    <property type="entry name" value="Cytochrome P450"/>
    <property type="match status" value="1"/>
</dbReference>
<evidence type="ECO:0000256" key="1">
    <source>
        <dbReference type="ARBA" id="ARBA00022617"/>
    </source>
</evidence>
<organism evidence="6 7">
    <name type="scientific">Botryobasidium botryosum (strain FD-172 SS1)</name>
    <dbReference type="NCBI Taxonomy" id="930990"/>
    <lineage>
        <taxon>Eukaryota</taxon>
        <taxon>Fungi</taxon>
        <taxon>Dikarya</taxon>
        <taxon>Basidiomycota</taxon>
        <taxon>Agaricomycotina</taxon>
        <taxon>Agaricomycetes</taxon>
        <taxon>Cantharellales</taxon>
        <taxon>Botryobasidiaceae</taxon>
        <taxon>Botryobasidium</taxon>
    </lineage>
</organism>
<dbReference type="InterPro" id="IPR019791">
    <property type="entry name" value="Haem_peroxidase_animal"/>
</dbReference>
<sequence length="1050" mass="117707">MLVNYDFQPVKDLAQTIYLSLRAPPNAPDGYYDWQVDEAANNPERRVLAKVVDKLSPILSKTAKPQIGAKTAAAVNKVVNPEAENDRLGAFEDMLSVMSMAPAGSKIGKALSNKAVGVLYNVIPHPPDAFLGPKYVFRHADGGLNNIHEPDLGRAGTPYARSVQPKKCIHPSALPDPGLVFDTLMKAHDRVDHHGGNSSLTFAFAALVTHSLFKTNYTNIWQNDASSYLDLSPLYGNSDQEVDDIRVPGNPGYGLLRPDTFADRQLSFLPPACSALLVLFNRNHNYIADMLLKLNEQKKWTNPPPSNAAARKVQDDEIFETARLVNCGHFVAMIMNDYVSGFLGLSEGNAWSMNAFDPIKFRNGQTVERGKGNHCSVEFNVLYRWHATTSEADEEYTKTLFSNADAFKGKSMETMDLKDFKSLLSKGLERVSALKAHEFTFGGLTRGADGKFASDDIVKILQDATESPAGQYRARGTPAVMRPIEMLGMEQARQWGVCTMNEFRTFLGLKQFDSFEEWNPDEEVAEAARRLYGHIDNLELYTGLQCEQHMPLSPGLRFSCGYTMTRGVLSDAIALIRGDRFYTTCFSPATMTTWGFQDATTRPVNGGFDGHLPKLLMRHFPRHYPYNSVYGIFPFFTPTKMKESLERQGLADKYAFTPPKPGPIPKFIDNFEAINFVFNDPERFVSGYNLKGLGDGYGFMMAIDERKQHDTDKAMAKTATFGTEKLVTDYVNWFRDTTIKEIQAQSWKAGDSRSYVDIVEVIKTVHIYWAADILCGIPLKTKDNPRGRYTVSEVFDMFADLNVLQCWVRELEDYMWPPEEKPWFEFISRLASTGRPVNELVANIVGLANGSSVNQAHAAINVIEFYLQESRRQEYTMIMQLIENKSDQNDEYLRGYVREAMRLNPQFTGLWRVSKVATDIPGTRIKVQPGEFIWGGFKKAHLNPKDFPNPLEIDPTRPASSYQLNGGGFHLCIGVDFAVQVILEILKIVYTLEDLKPAPGDAGRLVGTTKIFNDVETNQYIKPDGTLTDWPVSMLLSVSITCVRATGHNH</sequence>
<protein>
    <recommendedName>
        <fullName evidence="8">Heme peroxidase</fullName>
    </recommendedName>
</protein>
<keyword evidence="5" id="KW-0408">Iron</keyword>
<evidence type="ECO:0008006" key="8">
    <source>
        <dbReference type="Google" id="ProtNLM"/>
    </source>
</evidence>
<dbReference type="PANTHER" id="PTHR11903:SF37">
    <property type="entry name" value="PSI-PRODUCING OXYGENASE A"/>
    <property type="match status" value="1"/>
</dbReference>